<proteinExistence type="predicted"/>
<dbReference type="RefSeq" id="WP_154570951.1">
    <property type="nucleotide sequence ID" value="NZ_VWSJ01000023.1"/>
</dbReference>
<evidence type="ECO:0000313" key="3">
    <source>
        <dbReference type="Proteomes" id="UP000476338"/>
    </source>
</evidence>
<comment type="caution">
    <text evidence="2">The sequence shown here is derived from an EMBL/GenBank/DDBJ whole genome shotgun (WGS) entry which is preliminary data.</text>
</comment>
<dbReference type="AlphaFoldDB" id="A0A6L5WI02"/>
<keyword evidence="1" id="KW-0732">Signal</keyword>
<feature type="signal peptide" evidence="1">
    <location>
        <begin position="1"/>
        <end position="19"/>
    </location>
</feature>
<dbReference type="Proteomes" id="UP000476338">
    <property type="component" value="Unassembled WGS sequence"/>
</dbReference>
<sequence length="99" mass="10557">MKKILFVSALAVSSMFAHTALMSCLDNGDGTVSCEGGFSDGSTAKGVKFHLMQNGKSILESTFDENSEVSFKKPEGDFEAQFDAGEGHRVTIKSSDIAE</sequence>
<keyword evidence="3" id="KW-1185">Reference proteome</keyword>
<gene>
    <name evidence="2" type="ORF">F1B92_05840</name>
</gene>
<evidence type="ECO:0000256" key="1">
    <source>
        <dbReference type="SAM" id="SignalP"/>
    </source>
</evidence>
<accession>A0A6L5WI02</accession>
<evidence type="ECO:0000313" key="2">
    <source>
        <dbReference type="EMBL" id="MSN96684.1"/>
    </source>
</evidence>
<dbReference type="PROSITE" id="PS51257">
    <property type="entry name" value="PROKAR_LIPOPROTEIN"/>
    <property type="match status" value="1"/>
</dbReference>
<reference evidence="2 3" key="1">
    <citation type="submission" date="2019-09" db="EMBL/GenBank/DDBJ databases">
        <authorList>
            <person name="Silva M."/>
            <person name="Pereira G."/>
            <person name="Lopes-Da-Costa L."/>
            <person name="Silva E."/>
        </authorList>
    </citation>
    <scope>NUCLEOTIDE SEQUENCE [LARGE SCALE GENOMIC DNA]</scope>
    <source>
        <strain evidence="2 3">FMV-PI01</strain>
    </source>
</reference>
<feature type="chain" id="PRO_5027044678" evidence="1">
    <location>
        <begin position="20"/>
        <end position="99"/>
    </location>
</feature>
<organism evidence="2 3">
    <name type="scientific">Campylobacter portucalensis</name>
    <dbReference type="NCBI Taxonomy" id="2608384"/>
    <lineage>
        <taxon>Bacteria</taxon>
        <taxon>Pseudomonadati</taxon>
        <taxon>Campylobacterota</taxon>
        <taxon>Epsilonproteobacteria</taxon>
        <taxon>Campylobacterales</taxon>
        <taxon>Campylobacteraceae</taxon>
        <taxon>Campylobacter</taxon>
    </lineage>
</organism>
<dbReference type="EMBL" id="VWSJ01000023">
    <property type="protein sequence ID" value="MSN96684.1"/>
    <property type="molecule type" value="Genomic_DNA"/>
</dbReference>
<reference evidence="2 3" key="2">
    <citation type="submission" date="2020-03" db="EMBL/GenBank/DDBJ databases">
        <title>Campylobacter portucalensis sp. nov., a new species of Campylobacter isolated from the reproductive tract of bulls.</title>
        <authorList>
            <person name="Silva M.F."/>
            <person name="Pereira G."/>
            <person name="Carneiro C."/>
            <person name="Hemphill A."/>
            <person name="Mateus L."/>
            <person name="Lopes-Da-Costa L."/>
            <person name="Silva E."/>
        </authorList>
    </citation>
    <scope>NUCLEOTIDE SEQUENCE [LARGE SCALE GENOMIC DNA]</scope>
    <source>
        <strain evidence="2 3">FMV-PI01</strain>
    </source>
</reference>
<protein>
    <submittedName>
        <fullName evidence="2">Uncharacterized protein</fullName>
    </submittedName>
</protein>
<name>A0A6L5WI02_9BACT</name>